<reference evidence="4" key="2">
    <citation type="submission" date="2025-08" db="UniProtKB">
        <authorList>
            <consortium name="RefSeq"/>
        </authorList>
    </citation>
    <scope>IDENTIFICATION</scope>
</reference>
<dbReference type="InParanoid" id="A0A6I9TPR6"/>
<keyword evidence="2" id="KW-0812">Transmembrane</keyword>
<sequence length="329" mass="37048">MAMPNYRTEYSEEDALFRSYPYSLYFVQSPSTASHANYDVHSPPRSDQEPTRLALSRYSSSRGSNNSFLQDQSKKKLHPSGDDHVPENAGQGGGTVKRGVDFVVSAAEEEEEEYDYGDQRNRGWNQYLSFRYSDSGWWVLVQLSWRFLLSLVIALVVFYVAAKPPPPTFSVQIAGIRQFRLGEGVDASGVATKILSCNCSIHVMIDNNSNLFALRIHPPIMEMLFARLPLAISQGREVYAGSNDLTLLRLSVGTRNKAMYGAGRNMEDMLESGEGLSLVIRVRLRSSFHVIWGIVKPKYEHEAQCLVVVGNKYDKEHRTQVYNSTCVIN</sequence>
<reference evidence="3" key="1">
    <citation type="submission" date="2024-10" db="UniProtKB">
        <authorList>
            <consortium name="RefSeq"/>
        </authorList>
    </citation>
    <scope>NUCLEOTIDE SEQUENCE [LARGE SCALE GENOMIC DNA]</scope>
    <source>
        <strain evidence="3">cv. Zhongzhi No. 13</strain>
    </source>
</reference>
<dbReference type="KEGG" id="sind:105169070"/>
<feature type="region of interest" description="Disordered" evidence="1">
    <location>
        <begin position="36"/>
        <end position="96"/>
    </location>
</feature>
<dbReference type="AlphaFoldDB" id="A0A6I9TPR6"/>
<proteinExistence type="predicted"/>
<evidence type="ECO:0000313" key="3">
    <source>
        <dbReference type="Proteomes" id="UP000504604"/>
    </source>
</evidence>
<dbReference type="GeneID" id="105169070"/>
<accession>A0A6I9TPR6</accession>
<keyword evidence="2" id="KW-1133">Transmembrane helix</keyword>
<gene>
    <name evidence="4" type="primary">LOC105169070</name>
</gene>
<dbReference type="Proteomes" id="UP000504604">
    <property type="component" value="Linkage group LG1"/>
</dbReference>
<dbReference type="PANTHER" id="PTHR48436">
    <property type="entry name" value="2, PUTATIVE-RELATED"/>
    <property type="match status" value="1"/>
</dbReference>
<dbReference type="PANTHER" id="PTHR48436:SF1">
    <property type="entry name" value="2, PUTATIVE-RELATED"/>
    <property type="match status" value="1"/>
</dbReference>
<evidence type="ECO:0000313" key="4">
    <source>
        <dbReference type="RefSeq" id="XP_011087649.1"/>
    </source>
</evidence>
<evidence type="ECO:0000256" key="1">
    <source>
        <dbReference type="SAM" id="MobiDB-lite"/>
    </source>
</evidence>
<dbReference type="RefSeq" id="XP_011087649.1">
    <property type="nucleotide sequence ID" value="XM_011089347.2"/>
</dbReference>
<keyword evidence="2" id="KW-0472">Membrane</keyword>
<evidence type="ECO:0000256" key="2">
    <source>
        <dbReference type="SAM" id="Phobius"/>
    </source>
</evidence>
<feature type="compositionally biased region" description="Low complexity" evidence="1">
    <location>
        <begin position="56"/>
        <end position="67"/>
    </location>
</feature>
<name>A0A6I9TPR6_SESIN</name>
<dbReference type="InterPro" id="IPR055276">
    <property type="entry name" value="NHL41-like"/>
</dbReference>
<feature type="transmembrane region" description="Helical" evidence="2">
    <location>
        <begin position="137"/>
        <end position="162"/>
    </location>
</feature>
<protein>
    <submittedName>
        <fullName evidence="4">Uncharacterized protein LOC105169070</fullName>
    </submittedName>
</protein>
<dbReference type="OrthoDB" id="777193at2759"/>
<keyword evidence="3" id="KW-1185">Reference proteome</keyword>
<organism evidence="3 4">
    <name type="scientific">Sesamum indicum</name>
    <name type="common">Oriental sesame</name>
    <name type="synonym">Sesamum orientale</name>
    <dbReference type="NCBI Taxonomy" id="4182"/>
    <lineage>
        <taxon>Eukaryota</taxon>
        <taxon>Viridiplantae</taxon>
        <taxon>Streptophyta</taxon>
        <taxon>Embryophyta</taxon>
        <taxon>Tracheophyta</taxon>
        <taxon>Spermatophyta</taxon>
        <taxon>Magnoliopsida</taxon>
        <taxon>eudicotyledons</taxon>
        <taxon>Gunneridae</taxon>
        <taxon>Pentapetalae</taxon>
        <taxon>asterids</taxon>
        <taxon>lamiids</taxon>
        <taxon>Lamiales</taxon>
        <taxon>Pedaliaceae</taxon>
        <taxon>Sesamum</taxon>
    </lineage>
</organism>
<dbReference type="FunCoup" id="A0A6I9TPR6">
    <property type="interactions" value="53"/>
</dbReference>